<dbReference type="SUPFAM" id="SSF56112">
    <property type="entry name" value="Protein kinase-like (PK-like)"/>
    <property type="match status" value="1"/>
</dbReference>
<dbReference type="EMBL" id="CAJVQB010003776">
    <property type="protein sequence ID" value="CAG8617278.1"/>
    <property type="molecule type" value="Genomic_DNA"/>
</dbReference>
<accession>A0ABN7UK65</accession>
<protein>
    <submittedName>
        <fullName evidence="1">18044_t:CDS:1</fullName>
    </submittedName>
</protein>
<name>A0ABN7UK65_GIGMA</name>
<organism evidence="1 2">
    <name type="scientific">Gigaspora margarita</name>
    <dbReference type="NCBI Taxonomy" id="4874"/>
    <lineage>
        <taxon>Eukaryota</taxon>
        <taxon>Fungi</taxon>
        <taxon>Fungi incertae sedis</taxon>
        <taxon>Mucoromycota</taxon>
        <taxon>Glomeromycotina</taxon>
        <taxon>Glomeromycetes</taxon>
        <taxon>Diversisporales</taxon>
        <taxon>Gigasporaceae</taxon>
        <taxon>Gigaspora</taxon>
    </lineage>
</organism>
<gene>
    <name evidence="1" type="ORF">GMARGA_LOCUS7658</name>
</gene>
<dbReference type="InterPro" id="IPR011009">
    <property type="entry name" value="Kinase-like_dom_sf"/>
</dbReference>
<evidence type="ECO:0000313" key="2">
    <source>
        <dbReference type="Proteomes" id="UP000789901"/>
    </source>
</evidence>
<dbReference type="Proteomes" id="UP000789901">
    <property type="component" value="Unassembled WGS sequence"/>
</dbReference>
<keyword evidence="2" id="KW-1185">Reference proteome</keyword>
<sequence length="155" mass="18796">MGITNYKRFNHEKDFIHVAQCYGISQDPETKNYLMVMNYFKNGTLRQYLNENYEQLSLKDKLLKILIIKCWDDNPQDRPKIQELFPKVQELFHFYEWYFDQDSKFHQPYHQIEVAKKSLKLTAYNDIIYQTHPQAIYTSRLFDLNLISKTLNLET</sequence>
<comment type="caution">
    <text evidence="1">The sequence shown here is derived from an EMBL/GenBank/DDBJ whole genome shotgun (WGS) entry which is preliminary data.</text>
</comment>
<evidence type="ECO:0000313" key="1">
    <source>
        <dbReference type="EMBL" id="CAG8617278.1"/>
    </source>
</evidence>
<reference evidence="1 2" key="1">
    <citation type="submission" date="2021-06" db="EMBL/GenBank/DDBJ databases">
        <authorList>
            <person name="Kallberg Y."/>
            <person name="Tangrot J."/>
            <person name="Rosling A."/>
        </authorList>
    </citation>
    <scope>NUCLEOTIDE SEQUENCE [LARGE SCALE GENOMIC DNA]</scope>
    <source>
        <strain evidence="1 2">120-4 pot B 10/14</strain>
    </source>
</reference>
<proteinExistence type="predicted"/>
<dbReference type="Gene3D" id="1.10.510.10">
    <property type="entry name" value="Transferase(Phosphotransferase) domain 1"/>
    <property type="match status" value="1"/>
</dbReference>